<dbReference type="PANTHER" id="PTHR21368">
    <property type="entry name" value="50S RIBOSOMAL PROTEIN L9"/>
    <property type="match status" value="1"/>
</dbReference>
<dbReference type="InterPro" id="IPR020069">
    <property type="entry name" value="Ribosomal_bL9_C"/>
</dbReference>
<evidence type="ECO:0000313" key="3">
    <source>
        <dbReference type="EMBL" id="MBU8876653.1"/>
    </source>
</evidence>
<keyword evidence="1 3" id="KW-0689">Ribosomal protein</keyword>
<name>A0ABS6IPX4_9HYPH</name>
<keyword evidence="1" id="KW-0687">Ribonucleoprotein</keyword>
<evidence type="ECO:0000313" key="4">
    <source>
        <dbReference type="Proteomes" id="UP000727907"/>
    </source>
</evidence>
<dbReference type="Pfam" id="PF03948">
    <property type="entry name" value="Ribosomal_L9_C"/>
    <property type="match status" value="1"/>
</dbReference>
<keyword evidence="1" id="KW-0694">RNA-binding</keyword>
<evidence type="ECO:0000256" key="1">
    <source>
        <dbReference type="HAMAP-Rule" id="MF_00503"/>
    </source>
</evidence>
<dbReference type="Pfam" id="PF01281">
    <property type="entry name" value="Ribosomal_L9_N"/>
    <property type="match status" value="1"/>
</dbReference>
<dbReference type="PROSITE" id="PS00651">
    <property type="entry name" value="RIBOSOMAL_L9"/>
    <property type="match status" value="1"/>
</dbReference>
<comment type="function">
    <text evidence="1">Binds to the 23S rRNA.</text>
</comment>
<keyword evidence="4" id="KW-1185">Reference proteome</keyword>
<dbReference type="GO" id="GO:0005840">
    <property type="term" value="C:ribosome"/>
    <property type="evidence" value="ECO:0007669"/>
    <property type="project" value="UniProtKB-KW"/>
</dbReference>
<dbReference type="Proteomes" id="UP000727907">
    <property type="component" value="Unassembled WGS sequence"/>
</dbReference>
<keyword evidence="1" id="KW-0699">rRNA-binding</keyword>
<comment type="similarity">
    <text evidence="1">Belongs to the bacterial ribosomal protein bL9 family.</text>
</comment>
<dbReference type="HAMAP" id="MF_00503">
    <property type="entry name" value="Ribosomal_bL9"/>
    <property type="match status" value="1"/>
</dbReference>
<comment type="caution">
    <text evidence="3">The sequence shown here is derived from an EMBL/GenBank/DDBJ whole genome shotgun (WGS) entry which is preliminary data.</text>
</comment>
<reference evidence="3 4" key="1">
    <citation type="submission" date="2021-06" db="EMBL/GenBank/DDBJ databases">
        <authorList>
            <person name="Lee D.H."/>
        </authorList>
    </citation>
    <scope>NUCLEOTIDE SEQUENCE [LARGE SCALE GENOMIC DNA]</scope>
    <source>
        <strain evidence="3 4">MMS21-HV4-11</strain>
    </source>
</reference>
<proteinExistence type="inferred from homology"/>
<dbReference type="InterPro" id="IPR020594">
    <property type="entry name" value="Ribosomal_bL9_bac/chp"/>
</dbReference>
<dbReference type="EMBL" id="JAHOPB010000002">
    <property type="protein sequence ID" value="MBU8876653.1"/>
    <property type="molecule type" value="Genomic_DNA"/>
</dbReference>
<evidence type="ECO:0000259" key="2">
    <source>
        <dbReference type="PROSITE" id="PS00651"/>
    </source>
</evidence>
<dbReference type="InterPro" id="IPR020070">
    <property type="entry name" value="Ribosomal_bL9_N"/>
</dbReference>
<accession>A0ABS6IPX4</accession>
<organism evidence="3 4">
    <name type="scientific">Reyranella humidisoli</name>
    <dbReference type="NCBI Taxonomy" id="2849149"/>
    <lineage>
        <taxon>Bacteria</taxon>
        <taxon>Pseudomonadati</taxon>
        <taxon>Pseudomonadota</taxon>
        <taxon>Alphaproteobacteria</taxon>
        <taxon>Hyphomicrobiales</taxon>
        <taxon>Reyranellaceae</taxon>
        <taxon>Reyranella</taxon>
    </lineage>
</organism>
<gene>
    <name evidence="1 3" type="primary">rplI</name>
    <name evidence="3" type="ORF">KQ910_22960</name>
</gene>
<dbReference type="InterPro" id="IPR000244">
    <property type="entry name" value="Ribosomal_bL9"/>
</dbReference>
<sequence length="211" mass="22935">MNVILLERVPKLGQMGDVVKVKPGFARNFLLPQKKALRATKDNITYFESQRKVLEAQNLDRRQEAEAVGAKMSDLKVIIIRQASEALQLYGSVTSRDIAEGAATQNVKIERAQVELDKPIKALGEHKIKIHLHPEVVVEISVLVARSADEAEFLAKGGRLVAETERAQMEAAEAAQRAADQAAALFEAKAAASAEAEATEATAEEVPADQK</sequence>
<feature type="domain" description="Ribosomal protein L9" evidence="2">
    <location>
        <begin position="13"/>
        <end position="40"/>
    </location>
</feature>
<protein>
    <recommendedName>
        <fullName evidence="1">Large ribosomal subunit protein bL9</fullName>
    </recommendedName>
</protein>
<dbReference type="NCBIfam" id="TIGR00158">
    <property type="entry name" value="L9"/>
    <property type="match status" value="1"/>
</dbReference>